<sequence>MMTPRTRRLSISTLVGALVGISVAIAGVYVTRSSHERHTDLHEMLHEAVPLDANEREILELKEEAFAQRRREIEMRLRAANGKLANAIARNPNWSPEVEAATQEVERAAGDLQRATLVHVFEMRAGLKPEHRPAYDRVLVDALRRGSQ</sequence>
<evidence type="ECO:0000313" key="2">
    <source>
        <dbReference type="Proteomes" id="UP000253772"/>
    </source>
</evidence>
<accession>A0A132HVI4</accession>
<name>A0A132HVI4_9BURK</name>
<organism evidence="1 2">
    <name type="scientific">Cupriavidus metallidurans</name>
    <dbReference type="NCBI Taxonomy" id="119219"/>
    <lineage>
        <taxon>Bacteria</taxon>
        <taxon>Pseudomonadati</taxon>
        <taxon>Pseudomonadota</taxon>
        <taxon>Betaproteobacteria</taxon>
        <taxon>Burkholderiales</taxon>
        <taxon>Burkholderiaceae</taxon>
        <taxon>Cupriavidus</taxon>
    </lineage>
</organism>
<dbReference type="Gene3D" id="1.20.120.1490">
    <property type="match status" value="1"/>
</dbReference>
<dbReference type="AlphaFoldDB" id="A0A132HVI4"/>
<reference evidence="1 2" key="1">
    <citation type="submission" date="2019-03" db="EMBL/GenBank/DDBJ databases">
        <title>Comparative insights into the high quality Complete genome sequence of highly metal resistant Cupriavidus metallidurans strain BS1 isolated from a gold-copper mine.</title>
        <authorList>
            <person name="Mazhar H.S."/>
            <person name="Rensing C."/>
        </authorList>
    </citation>
    <scope>NUCLEOTIDE SEQUENCE [LARGE SCALE GENOMIC DNA]</scope>
    <source>
        <strain evidence="1 2">BS1</strain>
    </source>
</reference>
<dbReference type="Pfam" id="PF13801">
    <property type="entry name" value="Metal_resist"/>
    <property type="match status" value="1"/>
</dbReference>
<dbReference type="Proteomes" id="UP000253772">
    <property type="component" value="Chromosome c2"/>
</dbReference>
<dbReference type="InterPro" id="IPR025961">
    <property type="entry name" value="Metal_resist"/>
</dbReference>
<dbReference type="OrthoDB" id="8967941at2"/>
<proteinExistence type="predicted"/>
<dbReference type="EMBL" id="CP037901">
    <property type="protein sequence ID" value="QBP12602.1"/>
    <property type="molecule type" value="Genomic_DNA"/>
</dbReference>
<evidence type="ECO:0000313" key="1">
    <source>
        <dbReference type="EMBL" id="QBP12602.1"/>
    </source>
</evidence>
<protein>
    <submittedName>
        <fullName evidence="1">Periplasmic heavy metal sensor</fullName>
    </submittedName>
</protein>
<gene>
    <name evidence="1" type="ORF">DDF84_023180</name>
</gene>
<dbReference type="RefSeq" id="WP_024570396.1">
    <property type="nucleotide sequence ID" value="NZ_CP037901.1"/>
</dbReference>